<evidence type="ECO:0000313" key="2">
    <source>
        <dbReference type="EMBL" id="BBX25215.1"/>
    </source>
</evidence>
<dbReference type="CDD" id="cd01741">
    <property type="entry name" value="GATase1_1"/>
    <property type="match status" value="1"/>
</dbReference>
<name>A0A6N4UMM7_9MYCO</name>
<evidence type="ECO:0000259" key="1">
    <source>
        <dbReference type="Pfam" id="PF00117"/>
    </source>
</evidence>
<accession>A0A6N4UMM7</accession>
<dbReference type="GO" id="GO:0016740">
    <property type="term" value="F:transferase activity"/>
    <property type="evidence" value="ECO:0007669"/>
    <property type="project" value="UniProtKB-KW"/>
</dbReference>
<keyword evidence="2" id="KW-0808">Transferase</keyword>
<dbReference type="PANTHER" id="PTHR42695">
    <property type="entry name" value="GLUTAMINE AMIDOTRANSFERASE YLR126C-RELATED"/>
    <property type="match status" value="1"/>
</dbReference>
<dbReference type="GO" id="GO:0005829">
    <property type="term" value="C:cytosol"/>
    <property type="evidence" value="ECO:0007669"/>
    <property type="project" value="TreeGrafter"/>
</dbReference>
<organism evidence="2 3">
    <name type="scientific">Mycolicibacterium alvei</name>
    <dbReference type="NCBI Taxonomy" id="67081"/>
    <lineage>
        <taxon>Bacteria</taxon>
        <taxon>Bacillati</taxon>
        <taxon>Actinomycetota</taxon>
        <taxon>Actinomycetes</taxon>
        <taxon>Mycobacteriales</taxon>
        <taxon>Mycobacteriaceae</taxon>
        <taxon>Mycolicibacterium</taxon>
    </lineage>
</organism>
<dbReference type="InterPro" id="IPR029062">
    <property type="entry name" value="Class_I_gatase-like"/>
</dbReference>
<dbReference type="Proteomes" id="UP000466906">
    <property type="component" value="Chromosome"/>
</dbReference>
<dbReference type="PROSITE" id="PS51273">
    <property type="entry name" value="GATASE_TYPE_1"/>
    <property type="match status" value="1"/>
</dbReference>
<dbReference type="EMBL" id="AP022565">
    <property type="protein sequence ID" value="BBX25215.1"/>
    <property type="molecule type" value="Genomic_DNA"/>
</dbReference>
<evidence type="ECO:0000313" key="3">
    <source>
        <dbReference type="Proteomes" id="UP000466906"/>
    </source>
</evidence>
<dbReference type="SUPFAM" id="SSF52317">
    <property type="entry name" value="Class I glutamine amidotransferase-like"/>
    <property type="match status" value="1"/>
</dbReference>
<dbReference type="Gene3D" id="3.40.50.880">
    <property type="match status" value="1"/>
</dbReference>
<gene>
    <name evidence="2" type="ORF">MALV_03400</name>
</gene>
<keyword evidence="3" id="KW-1185">Reference proteome</keyword>
<proteinExistence type="predicted"/>
<dbReference type="PANTHER" id="PTHR42695:SF5">
    <property type="entry name" value="GLUTAMINE AMIDOTRANSFERASE YLR126C-RELATED"/>
    <property type="match status" value="1"/>
</dbReference>
<reference evidence="2 3" key="1">
    <citation type="journal article" date="2019" name="Emerg. Microbes Infect.">
        <title>Comprehensive subspecies identification of 175 nontuberculous mycobacteria species based on 7547 genomic profiles.</title>
        <authorList>
            <person name="Matsumoto Y."/>
            <person name="Kinjo T."/>
            <person name="Motooka D."/>
            <person name="Nabeya D."/>
            <person name="Jung N."/>
            <person name="Uechi K."/>
            <person name="Horii T."/>
            <person name="Iida T."/>
            <person name="Fujita J."/>
            <person name="Nakamura S."/>
        </authorList>
    </citation>
    <scope>NUCLEOTIDE SEQUENCE [LARGE SCALE GENOMIC DNA]</scope>
    <source>
        <strain evidence="2 3">JCM 12272</strain>
    </source>
</reference>
<sequence length="250" mass="27305">MRTESRDNDGVISKVLFVRNDLTATEAMLADVFAECGFDIDTFDVVAPERDDRPGGEVTFPDPTGYDVIVPLGAHWAVYDEALRNSWVEAEMAMVRRAVEAGVGVLGVCFGGQLIAQALGGSVTRSPAPEVGWYDVTTDDEQLIPGGRWFQWHFDRWTLPPGAIEIARTPAASQAFVLGTALALQFHPELDSGLLEVWLAHDHDGAVAAVGRSHDELRLETREFSGDAAARLRTLVRGFLSRVVRTQPST</sequence>
<dbReference type="AlphaFoldDB" id="A0A6N4UMM7"/>
<dbReference type="Pfam" id="PF00117">
    <property type="entry name" value="GATase"/>
    <property type="match status" value="1"/>
</dbReference>
<dbReference type="InterPro" id="IPR017926">
    <property type="entry name" value="GATASE"/>
</dbReference>
<keyword evidence="2" id="KW-0315">Glutamine amidotransferase</keyword>
<dbReference type="KEGG" id="malv:MALV_03400"/>
<dbReference type="InterPro" id="IPR044992">
    <property type="entry name" value="ChyE-like"/>
</dbReference>
<protein>
    <submittedName>
        <fullName evidence="2">Glutamine amidotransferase</fullName>
    </submittedName>
</protein>
<feature type="domain" description="Glutamine amidotransferase" evidence="1">
    <location>
        <begin position="88"/>
        <end position="193"/>
    </location>
</feature>